<name>A0A836BC33_9CHLO</name>
<evidence type="ECO:0000313" key="8">
    <source>
        <dbReference type="EMBL" id="KAG2453848.1"/>
    </source>
</evidence>
<evidence type="ECO:0000256" key="2">
    <source>
        <dbReference type="ARBA" id="ARBA00007743"/>
    </source>
</evidence>
<evidence type="ECO:0000256" key="4">
    <source>
        <dbReference type="ARBA" id="ARBA00022989"/>
    </source>
</evidence>
<dbReference type="OrthoDB" id="5597044at2759"/>
<comment type="subcellular location">
    <subcellularLocation>
        <location evidence="1">Membrane</location>
        <topology evidence="1">Multi-pass membrane protein</topology>
    </subcellularLocation>
</comment>
<keyword evidence="4 7" id="KW-1133">Transmembrane helix</keyword>
<dbReference type="AlphaFoldDB" id="A0A836BC33"/>
<dbReference type="PANTHER" id="PTHR15664:SF24">
    <property type="entry name" value="TRANSMEMBRANE PROTEIN 230"/>
    <property type="match status" value="1"/>
</dbReference>
<accession>A0A836BC33</accession>
<evidence type="ECO:0000256" key="6">
    <source>
        <dbReference type="SAM" id="MobiDB-lite"/>
    </source>
</evidence>
<dbReference type="InterPro" id="IPR008590">
    <property type="entry name" value="TMEM_230/134"/>
</dbReference>
<dbReference type="EMBL" id="JAEHOD010000003">
    <property type="protein sequence ID" value="KAG2453848.1"/>
    <property type="molecule type" value="Genomic_DNA"/>
</dbReference>
<keyword evidence="3 7" id="KW-0812">Transmembrane</keyword>
<dbReference type="Pfam" id="PF05915">
    <property type="entry name" value="TMEM_230_134"/>
    <property type="match status" value="1"/>
</dbReference>
<comment type="caution">
    <text evidence="8">The sequence shown here is derived from an EMBL/GenBank/DDBJ whole genome shotgun (WGS) entry which is preliminary data.</text>
</comment>
<evidence type="ECO:0000256" key="7">
    <source>
        <dbReference type="SAM" id="Phobius"/>
    </source>
</evidence>
<dbReference type="GO" id="GO:0016020">
    <property type="term" value="C:membrane"/>
    <property type="evidence" value="ECO:0007669"/>
    <property type="project" value="UniProtKB-SubCell"/>
</dbReference>
<reference evidence="8" key="1">
    <citation type="journal article" date="2020" name="bioRxiv">
        <title>Comparative genomics of Chlamydomonas.</title>
        <authorList>
            <person name="Craig R.J."/>
            <person name="Hasan A.R."/>
            <person name="Ness R.W."/>
            <person name="Keightley P.D."/>
        </authorList>
    </citation>
    <scope>NUCLEOTIDE SEQUENCE</scope>
    <source>
        <strain evidence="8">CCAP 11/173</strain>
    </source>
</reference>
<evidence type="ECO:0000313" key="9">
    <source>
        <dbReference type="Proteomes" id="UP000613740"/>
    </source>
</evidence>
<feature type="transmembrane region" description="Helical" evidence="7">
    <location>
        <begin position="37"/>
        <end position="61"/>
    </location>
</feature>
<keyword evidence="5 7" id="KW-0472">Membrane</keyword>
<proteinExistence type="inferred from homology"/>
<protein>
    <recommendedName>
        <fullName evidence="10">Transmembrane protein 230</fullName>
    </recommendedName>
</protein>
<sequence>MRNRAGYTRLGANDYYDDQPYEEDDRRFEPLPPDVPYASIALAIFLMCLGIFSFVAAWLHFTQQVLGKAQAEIGFTILGAMTFMPGAFHTYIAYGTWRGWDGFSWDQIPQW</sequence>
<comment type="similarity">
    <text evidence="2">Belongs to the TMEM134/TMEM230 family.</text>
</comment>
<gene>
    <name evidence="8" type="ORF">HYH02_002055</name>
</gene>
<keyword evidence="9" id="KW-1185">Reference proteome</keyword>
<dbReference type="GO" id="GO:0012505">
    <property type="term" value="C:endomembrane system"/>
    <property type="evidence" value="ECO:0007669"/>
    <property type="project" value="TreeGrafter"/>
</dbReference>
<organism evidence="8 9">
    <name type="scientific">Chlamydomonas schloesseri</name>
    <dbReference type="NCBI Taxonomy" id="2026947"/>
    <lineage>
        <taxon>Eukaryota</taxon>
        <taxon>Viridiplantae</taxon>
        <taxon>Chlorophyta</taxon>
        <taxon>core chlorophytes</taxon>
        <taxon>Chlorophyceae</taxon>
        <taxon>CS clade</taxon>
        <taxon>Chlamydomonadales</taxon>
        <taxon>Chlamydomonadaceae</taxon>
        <taxon>Chlamydomonas</taxon>
    </lineage>
</organism>
<evidence type="ECO:0008006" key="10">
    <source>
        <dbReference type="Google" id="ProtNLM"/>
    </source>
</evidence>
<feature type="region of interest" description="Disordered" evidence="6">
    <location>
        <begin position="1"/>
        <end position="25"/>
    </location>
</feature>
<dbReference type="PANTHER" id="PTHR15664">
    <property type="entry name" value="C20ORF30 PROTEIN"/>
    <property type="match status" value="1"/>
</dbReference>
<evidence type="ECO:0000256" key="5">
    <source>
        <dbReference type="ARBA" id="ARBA00023136"/>
    </source>
</evidence>
<evidence type="ECO:0000256" key="3">
    <source>
        <dbReference type="ARBA" id="ARBA00022692"/>
    </source>
</evidence>
<dbReference type="Proteomes" id="UP000613740">
    <property type="component" value="Unassembled WGS sequence"/>
</dbReference>
<dbReference type="InterPro" id="IPR044234">
    <property type="entry name" value="TMEM230"/>
</dbReference>
<evidence type="ECO:0000256" key="1">
    <source>
        <dbReference type="ARBA" id="ARBA00004141"/>
    </source>
</evidence>
<feature type="transmembrane region" description="Helical" evidence="7">
    <location>
        <begin position="73"/>
        <end position="94"/>
    </location>
</feature>